<dbReference type="GeneID" id="109956080"/>
<dbReference type="GO" id="GO:1902808">
    <property type="term" value="P:positive regulation of cell cycle G1/S phase transition"/>
    <property type="evidence" value="ECO:0007669"/>
    <property type="project" value="TreeGrafter"/>
</dbReference>
<dbReference type="SUPFAM" id="SSF56024">
    <property type="entry name" value="Phospholipase D/nuclease"/>
    <property type="match status" value="1"/>
</dbReference>
<dbReference type="FunFam" id="3.30.870.10:FF:000004">
    <property type="entry name" value="protein FAM83H isoform X2"/>
    <property type="match status" value="1"/>
</dbReference>
<evidence type="ECO:0000259" key="5">
    <source>
        <dbReference type="Pfam" id="PF07894"/>
    </source>
</evidence>
<dbReference type="STRING" id="43700.ENSMALP00000008373"/>
<dbReference type="KEGG" id="malb:109956080"/>
<dbReference type="GO" id="GO:0032006">
    <property type="term" value="P:regulation of TOR signaling"/>
    <property type="evidence" value="ECO:0007669"/>
    <property type="project" value="TreeGrafter"/>
</dbReference>
<comment type="subcellular location">
    <subcellularLocation>
        <location evidence="1">Cytoplasm</location>
    </subcellularLocation>
</comment>
<accession>A0A3Q3IT42</accession>
<reference evidence="6" key="1">
    <citation type="submission" date="2025-08" db="UniProtKB">
        <authorList>
            <consortium name="Ensembl"/>
        </authorList>
    </citation>
    <scope>IDENTIFICATION</scope>
</reference>
<evidence type="ECO:0000313" key="6">
    <source>
        <dbReference type="Ensembl" id="ENSMALP00000008373.1"/>
    </source>
</evidence>
<dbReference type="InterPro" id="IPR012461">
    <property type="entry name" value="SACK1"/>
</dbReference>
<sequence length="590" mass="66005">MGTEGRIKIRICLPVGQNVTCHLYHCGPCLRKRAVPVAAMALSQCLDDSPLRLRLKHIRADDVNPQEVYNERHRLALEELLSGGLDNFLDFLRKEKIPNFLSDDEIQRIRSATVPPPYVSLHGEDQGLEQSLSSSLDCSSVTYFPEVSDVEPPMLEMGWPAFTAGSYRGVTRAVAHFQPSYGECIYSCKEAARRMIKSAREVIAIVTDSLTDLDIFKDLQEACSQRRVPVYILLEQSCAAAFLKMCRNVSVRLDDLRQMRVRTVAGMTYYMRSGARITGKVHERFMLIDGNRVATGSYRFNWTDGKLNSSNLIELSGQITEKFDEEFRVLYAQSLPINPRGPLGVCNSGIYEHPLNKDSVTISPHLARQRPVEPVRLTSTPSHKPLTLAVELPCAPSTPNCQKMGPESDSSTIGEDWMEQQHMQEEILASSATQCFSTEQLAETPSTVSCHASTQTSWSAMDSDTQTDPQLTQPIIALTSTGPNQDPSPSFVSSRQISATQAAPDETLKDCFHKLSKERQYHYTTIRSKLEHIVSTLSQRQELADVTNMTQGLGAHSRHRVHKDCEQEPNPRLLIENAGMGTWPRARCIH</sequence>
<feature type="region of interest" description="Disordered" evidence="4">
    <location>
        <begin position="480"/>
        <end position="500"/>
    </location>
</feature>
<proteinExistence type="inferred from homology"/>
<dbReference type="GO" id="GO:0070372">
    <property type="term" value="P:regulation of ERK1 and ERK2 cascade"/>
    <property type="evidence" value="ECO:0007669"/>
    <property type="project" value="TreeGrafter"/>
</dbReference>
<keyword evidence="3" id="KW-0963">Cytoplasm</keyword>
<protein>
    <recommendedName>
        <fullName evidence="5">Scaffolding anchor of CK1 domain-containing protein</fullName>
    </recommendedName>
</protein>
<evidence type="ECO:0000256" key="1">
    <source>
        <dbReference type="ARBA" id="ARBA00004496"/>
    </source>
</evidence>
<evidence type="ECO:0000256" key="2">
    <source>
        <dbReference type="ARBA" id="ARBA00006937"/>
    </source>
</evidence>
<dbReference type="GO" id="GO:0007165">
    <property type="term" value="P:signal transduction"/>
    <property type="evidence" value="ECO:0007669"/>
    <property type="project" value="TreeGrafter"/>
</dbReference>
<dbReference type="GO" id="GO:1902480">
    <property type="term" value="P:protein localization to mitotic spindle"/>
    <property type="evidence" value="ECO:0007669"/>
    <property type="project" value="TreeGrafter"/>
</dbReference>
<dbReference type="GO" id="GO:0097431">
    <property type="term" value="C:mitotic spindle pole"/>
    <property type="evidence" value="ECO:0007669"/>
    <property type="project" value="TreeGrafter"/>
</dbReference>
<dbReference type="Pfam" id="PF07894">
    <property type="entry name" value="SACK1"/>
    <property type="match status" value="1"/>
</dbReference>
<organism evidence="6 7">
    <name type="scientific">Monopterus albus</name>
    <name type="common">Swamp eel</name>
    <dbReference type="NCBI Taxonomy" id="43700"/>
    <lineage>
        <taxon>Eukaryota</taxon>
        <taxon>Metazoa</taxon>
        <taxon>Chordata</taxon>
        <taxon>Craniata</taxon>
        <taxon>Vertebrata</taxon>
        <taxon>Euteleostomi</taxon>
        <taxon>Actinopterygii</taxon>
        <taxon>Neopterygii</taxon>
        <taxon>Teleostei</taxon>
        <taxon>Neoteleostei</taxon>
        <taxon>Acanthomorphata</taxon>
        <taxon>Anabantaria</taxon>
        <taxon>Synbranchiformes</taxon>
        <taxon>Synbranchidae</taxon>
        <taxon>Monopterus</taxon>
    </lineage>
</organism>
<dbReference type="InterPro" id="IPR050944">
    <property type="entry name" value="FAM83"/>
</dbReference>
<keyword evidence="7" id="KW-1185">Reference proteome</keyword>
<dbReference type="Proteomes" id="UP000261600">
    <property type="component" value="Unplaced"/>
</dbReference>
<dbReference type="CTD" id="81610"/>
<dbReference type="Gene3D" id="3.30.870.10">
    <property type="entry name" value="Endonuclease Chain A"/>
    <property type="match status" value="1"/>
</dbReference>
<dbReference type="GO" id="GO:0005829">
    <property type="term" value="C:cytosol"/>
    <property type="evidence" value="ECO:0007669"/>
    <property type="project" value="TreeGrafter"/>
</dbReference>
<dbReference type="Ensembl" id="ENSMALT00000008549.1">
    <property type="protein sequence ID" value="ENSMALP00000008373.1"/>
    <property type="gene ID" value="ENSMALG00000005956.1"/>
</dbReference>
<name>A0A3Q3IT42_MONAL</name>
<dbReference type="RefSeq" id="XP_020448585.1">
    <property type="nucleotide sequence ID" value="XM_020592929.1"/>
</dbReference>
<dbReference type="PANTHER" id="PTHR16181:SF29">
    <property type="entry name" value="PROTEIN FAM83A-RELATED"/>
    <property type="match status" value="1"/>
</dbReference>
<evidence type="ECO:0000256" key="3">
    <source>
        <dbReference type="ARBA" id="ARBA00022490"/>
    </source>
</evidence>
<reference evidence="6" key="2">
    <citation type="submission" date="2025-09" db="UniProtKB">
        <authorList>
            <consortium name="Ensembl"/>
        </authorList>
    </citation>
    <scope>IDENTIFICATION</scope>
</reference>
<evidence type="ECO:0000313" key="7">
    <source>
        <dbReference type="Proteomes" id="UP000261600"/>
    </source>
</evidence>
<dbReference type="PANTHER" id="PTHR16181">
    <property type="entry name" value="PROTEIN FAM83A-RELATED"/>
    <property type="match status" value="1"/>
</dbReference>
<comment type="similarity">
    <text evidence="2">Belongs to the FAM83 family.</text>
</comment>
<dbReference type="OrthoDB" id="9882762at2759"/>
<evidence type="ECO:0000256" key="4">
    <source>
        <dbReference type="SAM" id="MobiDB-lite"/>
    </source>
</evidence>
<feature type="domain" description="Scaffolding anchor of CK1" evidence="5">
    <location>
        <begin position="61"/>
        <end position="335"/>
    </location>
</feature>
<dbReference type="AlphaFoldDB" id="A0A3Q3IT42"/>
<dbReference type="GO" id="GO:0019901">
    <property type="term" value="F:protein kinase binding"/>
    <property type="evidence" value="ECO:0007669"/>
    <property type="project" value="TreeGrafter"/>
</dbReference>